<dbReference type="Proteomes" id="UP000500857">
    <property type="component" value="Chromosome"/>
</dbReference>
<organism evidence="1 2">
    <name type="scientific">Oxynema aestuarii AP17</name>
    <dbReference type="NCBI Taxonomy" id="2064643"/>
    <lineage>
        <taxon>Bacteria</taxon>
        <taxon>Bacillati</taxon>
        <taxon>Cyanobacteriota</taxon>
        <taxon>Cyanophyceae</taxon>
        <taxon>Oscillatoriophycideae</taxon>
        <taxon>Oscillatoriales</taxon>
        <taxon>Oscillatoriaceae</taxon>
        <taxon>Oxynema</taxon>
        <taxon>Oxynema aestuarii</taxon>
    </lineage>
</organism>
<evidence type="ECO:0000313" key="2">
    <source>
        <dbReference type="Proteomes" id="UP000500857"/>
    </source>
</evidence>
<reference evidence="1 2" key="1">
    <citation type="submission" date="2020-04" db="EMBL/GenBank/DDBJ databases">
        <authorList>
            <person name="Basu S."/>
            <person name="Maruthanayagam V."/>
            <person name="Chakraborty S."/>
            <person name="Pramanik A."/>
            <person name="Mukherjee J."/>
            <person name="Brink B."/>
        </authorList>
    </citation>
    <scope>NUCLEOTIDE SEQUENCE [LARGE SCALE GENOMIC DNA]</scope>
    <source>
        <strain evidence="1 2">AP17</strain>
    </source>
</reference>
<gene>
    <name evidence="1" type="ORF">HCG48_00775</name>
</gene>
<dbReference type="KEGG" id="oxy:HCG48_00775"/>
<proteinExistence type="predicted"/>
<dbReference type="AlphaFoldDB" id="A0A6H1TRY1"/>
<name>A0A6H1TRY1_9CYAN</name>
<sequence>MVAILIKIWYRCLAGVEAIAAMEPGAIARFKGWDNTLEAGQAIAPIPFRLR</sequence>
<keyword evidence="2" id="KW-1185">Reference proteome</keyword>
<dbReference type="EMBL" id="CP051167">
    <property type="protein sequence ID" value="QIZ69301.1"/>
    <property type="molecule type" value="Genomic_DNA"/>
</dbReference>
<protein>
    <submittedName>
        <fullName evidence="1">Uncharacterized protein</fullName>
    </submittedName>
</protein>
<evidence type="ECO:0000313" key="1">
    <source>
        <dbReference type="EMBL" id="QIZ69301.1"/>
    </source>
</evidence>
<dbReference type="RefSeq" id="WP_168567458.1">
    <property type="nucleotide sequence ID" value="NZ_CP051167.1"/>
</dbReference>
<accession>A0A6H1TRY1</accession>